<evidence type="ECO:0008006" key="3">
    <source>
        <dbReference type="Google" id="ProtNLM"/>
    </source>
</evidence>
<sequence length="530" mass="57964">MMLADLWLHYAVPVLLVLLLARGLWALVAVELCARCLLGNARRDPVSTDEDRPWLVVLLPMLREQTLAPETIAAFTALDYPRERAVVVAITTEREENARRRDRDRLPELADTNCLTEAQLRGTFPRARCGDVADEVNAAPKERRLPLLTELYDAEPTTRETVAALAVGQPAVGLRLVHLHQPDTGGRKAGQLNHAVDRLDEILSPLGWHDENDADNTFLCVYDADAIPDVRTLTAFAETATRHRALTGRPPALIQQQRLPLLGRRPFPACATGLFLAGEWLYQLRRSLGIELARIRLTHWLTTTQVPCLVRTLLRPMIYGVGCGMTVHLPTVRTLGGFPEPMEDLGTGHRLSLLGADIAPATVAVLDEPYTEPRGLTNLHALAFLTSARPDRHAKAVAHLPSALTRIGKALLVLREWADEIAWITGAPLIAAAVISALWAGPLCFALALTGVLFHGPVLTARLIKLAPALHGAVVPPTCRVAAAPCPTRGRRAGLIASSPAQPFIRLAGPWRMIFRRITGHATTFGKTER</sequence>
<accession>A0A640UR71</accession>
<gene>
    <name evidence="1" type="ORF">Stube_29020</name>
</gene>
<dbReference type="Proteomes" id="UP000431826">
    <property type="component" value="Unassembled WGS sequence"/>
</dbReference>
<keyword evidence="2" id="KW-1185">Reference proteome</keyword>
<evidence type="ECO:0000313" key="2">
    <source>
        <dbReference type="Proteomes" id="UP000431826"/>
    </source>
</evidence>
<protein>
    <recommendedName>
        <fullName evidence="3">Glycosyltransferase 2-like domain-containing protein</fullName>
    </recommendedName>
</protein>
<comment type="caution">
    <text evidence="1">The sequence shown here is derived from an EMBL/GenBank/DDBJ whole genome shotgun (WGS) entry which is preliminary data.</text>
</comment>
<dbReference type="OrthoDB" id="3937205at2"/>
<dbReference type="GeneID" id="96284013"/>
<name>A0A640UR71_9ACTN</name>
<proteinExistence type="predicted"/>
<dbReference type="RefSeq" id="WP_159744089.1">
    <property type="nucleotide sequence ID" value="NZ_BLIR01000001.1"/>
</dbReference>
<evidence type="ECO:0000313" key="1">
    <source>
        <dbReference type="EMBL" id="GFE38229.1"/>
    </source>
</evidence>
<dbReference type="EMBL" id="BLIR01000001">
    <property type="protein sequence ID" value="GFE38229.1"/>
    <property type="molecule type" value="Genomic_DNA"/>
</dbReference>
<dbReference type="SUPFAM" id="SSF53448">
    <property type="entry name" value="Nucleotide-diphospho-sugar transferases"/>
    <property type="match status" value="1"/>
</dbReference>
<dbReference type="AlphaFoldDB" id="A0A640UR71"/>
<reference evidence="1 2" key="1">
    <citation type="submission" date="2019-12" db="EMBL/GenBank/DDBJ databases">
        <title>Whole genome shotgun sequence of Streptomyces tubercidicus NBRC 13090.</title>
        <authorList>
            <person name="Ichikawa N."/>
            <person name="Kimura A."/>
            <person name="Kitahashi Y."/>
            <person name="Komaki H."/>
            <person name="Tamura T."/>
        </authorList>
    </citation>
    <scope>NUCLEOTIDE SEQUENCE [LARGE SCALE GENOMIC DNA]</scope>
    <source>
        <strain evidence="1 2">NBRC 13090</strain>
    </source>
</reference>
<dbReference type="InterPro" id="IPR029044">
    <property type="entry name" value="Nucleotide-diphossugar_trans"/>
</dbReference>
<organism evidence="1 2">
    <name type="scientific">Streptomyces tubercidicus</name>
    <dbReference type="NCBI Taxonomy" id="47759"/>
    <lineage>
        <taxon>Bacteria</taxon>
        <taxon>Bacillati</taxon>
        <taxon>Actinomycetota</taxon>
        <taxon>Actinomycetes</taxon>
        <taxon>Kitasatosporales</taxon>
        <taxon>Streptomycetaceae</taxon>
        <taxon>Streptomyces</taxon>
    </lineage>
</organism>